<dbReference type="RefSeq" id="XP_047779974.1">
    <property type="nucleotide sequence ID" value="XM_047919424.1"/>
</dbReference>
<feature type="domain" description="RanBP2-type" evidence="6">
    <location>
        <begin position="35"/>
        <end position="66"/>
    </location>
</feature>
<evidence type="ECO:0000259" key="6">
    <source>
        <dbReference type="PROSITE" id="PS50199"/>
    </source>
</evidence>
<dbReference type="PROSITE" id="PS50199">
    <property type="entry name" value="ZF_RANBP2_2"/>
    <property type="match status" value="1"/>
</dbReference>
<accession>A0ABQ8KIY0</accession>
<protein>
    <recommendedName>
        <fullName evidence="6">RanBP2-type domain-containing protein</fullName>
    </recommendedName>
</protein>
<evidence type="ECO:0000313" key="8">
    <source>
        <dbReference type="Proteomes" id="UP000814176"/>
    </source>
</evidence>
<dbReference type="PANTHER" id="PTHR23111:SF40">
    <property type="entry name" value="RNA-BINDING PROTEIN INVOLVED IN HETEROCHROMATIN ASSEMBLY-RELATED"/>
    <property type="match status" value="1"/>
</dbReference>
<sequence>MSAQINAAPGSYDGWSSPAGFTISSNPPNPKANFRAGDWICAEANCSAHNFGRNSTCIGCGRQRHPTIGSGADHLRVISPPSYPAPPMARLSPRFAASAGYSTPSMYTDFSRVLASPVARLRTQSSPGALIKGSPMMSPLPMPLGMPPSPGAGMLPMGAMGPMPMGPRSSNPYPLLTPSGRAISVGGRVQNVSNDPLMPCIIYWPDNEPLPEQGQIRPSGSAVITYPPIINTGNKGAAEKQPGDWVCLKCNYLNWRRRKVCQTCFPYAEGNGDSISTAVQAERIALLENVLATQVEQTCKHVPDALQLPRLATHGGGMSFAPADSPTNHSPVSPLSPTSPWSAQSEHAFAFSRPPFSVNHNQSRFDEPSAYRAATIYQTPEGPSDGRAHIRPRLPTLPPLAATQPPRTAPASGSLLPGFLADIVHSDVPSLSPSTSTSSADLSLDTDEYDDRDAAIIALRARGYRGAHPGRLPGGGPGSGNAATSSLTSAPLTIHENSIWRLDGAELGGGQGTGKPAANHRSVQGLAAAVASLSIASPAGRR</sequence>
<gene>
    <name evidence="7" type="ORF">C8Q71DRAFT_569685</name>
</gene>
<organism evidence="7 8">
    <name type="scientific">Rhodofomes roseus</name>
    <dbReference type="NCBI Taxonomy" id="34475"/>
    <lineage>
        <taxon>Eukaryota</taxon>
        <taxon>Fungi</taxon>
        <taxon>Dikarya</taxon>
        <taxon>Basidiomycota</taxon>
        <taxon>Agaricomycotina</taxon>
        <taxon>Agaricomycetes</taxon>
        <taxon>Polyporales</taxon>
        <taxon>Rhodofomes</taxon>
    </lineage>
</organism>
<proteinExistence type="predicted"/>
<feature type="region of interest" description="Disordered" evidence="5">
    <location>
        <begin position="465"/>
        <end position="486"/>
    </location>
</feature>
<dbReference type="PANTHER" id="PTHR23111">
    <property type="entry name" value="ZINC FINGER PROTEIN"/>
    <property type="match status" value="1"/>
</dbReference>
<evidence type="ECO:0000256" key="4">
    <source>
        <dbReference type="PROSITE-ProRule" id="PRU00322"/>
    </source>
</evidence>
<comment type="caution">
    <text evidence="7">The sequence shown here is derived from an EMBL/GenBank/DDBJ whole genome shotgun (WGS) entry which is preliminary data.</text>
</comment>
<dbReference type="Proteomes" id="UP000814176">
    <property type="component" value="Unassembled WGS sequence"/>
</dbReference>
<dbReference type="Gene3D" id="4.10.1060.10">
    <property type="entry name" value="Zinc finger, RanBP2-type"/>
    <property type="match status" value="2"/>
</dbReference>
<keyword evidence="2 4" id="KW-0863">Zinc-finger</keyword>
<dbReference type="PROSITE" id="PS01358">
    <property type="entry name" value="ZF_RANBP2_1"/>
    <property type="match status" value="2"/>
</dbReference>
<evidence type="ECO:0000256" key="3">
    <source>
        <dbReference type="ARBA" id="ARBA00022833"/>
    </source>
</evidence>
<name>A0ABQ8KIY0_9APHY</name>
<evidence type="ECO:0000256" key="2">
    <source>
        <dbReference type="ARBA" id="ARBA00022771"/>
    </source>
</evidence>
<keyword evidence="8" id="KW-1185">Reference proteome</keyword>
<dbReference type="EMBL" id="JADCUA010000008">
    <property type="protein sequence ID" value="KAH9837936.1"/>
    <property type="molecule type" value="Genomic_DNA"/>
</dbReference>
<dbReference type="SUPFAM" id="SSF90209">
    <property type="entry name" value="Ran binding protein zinc finger-like"/>
    <property type="match status" value="2"/>
</dbReference>
<keyword evidence="1" id="KW-0479">Metal-binding</keyword>
<evidence type="ECO:0000256" key="1">
    <source>
        <dbReference type="ARBA" id="ARBA00022723"/>
    </source>
</evidence>
<dbReference type="InterPro" id="IPR036443">
    <property type="entry name" value="Znf_RanBP2_sf"/>
</dbReference>
<dbReference type="InterPro" id="IPR001876">
    <property type="entry name" value="Znf_RanBP2"/>
</dbReference>
<evidence type="ECO:0000313" key="7">
    <source>
        <dbReference type="EMBL" id="KAH9837936.1"/>
    </source>
</evidence>
<reference evidence="7 8" key="1">
    <citation type="journal article" date="2021" name="Environ. Microbiol.">
        <title>Gene family expansions and transcriptome signatures uncover fungal adaptations to wood decay.</title>
        <authorList>
            <person name="Hage H."/>
            <person name="Miyauchi S."/>
            <person name="Viragh M."/>
            <person name="Drula E."/>
            <person name="Min B."/>
            <person name="Chaduli D."/>
            <person name="Navarro D."/>
            <person name="Favel A."/>
            <person name="Norest M."/>
            <person name="Lesage-Meessen L."/>
            <person name="Balint B."/>
            <person name="Merenyi Z."/>
            <person name="de Eugenio L."/>
            <person name="Morin E."/>
            <person name="Martinez A.T."/>
            <person name="Baldrian P."/>
            <person name="Stursova M."/>
            <person name="Martinez M.J."/>
            <person name="Novotny C."/>
            <person name="Magnuson J.K."/>
            <person name="Spatafora J.W."/>
            <person name="Maurice S."/>
            <person name="Pangilinan J."/>
            <person name="Andreopoulos W."/>
            <person name="LaButti K."/>
            <person name="Hundley H."/>
            <person name="Na H."/>
            <person name="Kuo A."/>
            <person name="Barry K."/>
            <person name="Lipzen A."/>
            <person name="Henrissat B."/>
            <person name="Riley R."/>
            <person name="Ahrendt S."/>
            <person name="Nagy L.G."/>
            <person name="Grigoriev I.V."/>
            <person name="Martin F."/>
            <person name="Rosso M.N."/>
        </authorList>
    </citation>
    <scope>NUCLEOTIDE SEQUENCE [LARGE SCALE GENOMIC DNA]</scope>
    <source>
        <strain evidence="7 8">CIRM-BRFM 1785</strain>
    </source>
</reference>
<keyword evidence="3" id="KW-0862">Zinc</keyword>
<dbReference type="SMART" id="SM00547">
    <property type="entry name" value="ZnF_RBZ"/>
    <property type="match status" value="2"/>
</dbReference>
<evidence type="ECO:0000256" key="5">
    <source>
        <dbReference type="SAM" id="MobiDB-lite"/>
    </source>
</evidence>
<dbReference type="GeneID" id="72000156"/>